<accession>Q6W3N1</accession>
<proteinExistence type="predicted"/>
<dbReference type="EMBL" id="AY312990">
    <property type="protein sequence ID" value="AAQ75150.1"/>
    <property type="molecule type" value="Genomic_DNA"/>
</dbReference>
<evidence type="ECO:0000313" key="1">
    <source>
        <dbReference type="EMBL" id="AAQ75150.1"/>
    </source>
</evidence>
<organism evidence="1">
    <name type="scientific">Alvinella pompejana epibiont 6C6</name>
    <dbReference type="NCBI Taxonomy" id="244799"/>
    <lineage>
        <taxon>Bacteria</taxon>
        <taxon>Pseudomonadati</taxon>
        <taxon>Campylobacterota</taxon>
    </lineage>
</organism>
<name>Q6W3N1_9BACT</name>
<gene>
    <name evidence="1" type="primary">NT02AP0027</name>
</gene>
<dbReference type="AlphaFoldDB" id="Q6W3N1"/>
<reference evidence="1" key="1">
    <citation type="journal article" date="2003" name="Appl. Environ. Microbiol.">
        <title>Evidence of chemolithoautotrophy in the bacterial community associated with Alvinella pompejana, a hydrothermal vent polychaete.</title>
        <authorList>
            <person name="Campbell B.J."/>
            <person name="Stein J.L."/>
            <person name="Cary S.C."/>
        </authorList>
    </citation>
    <scope>NUCLEOTIDE SEQUENCE</scope>
</reference>
<sequence>MKKLTQTLTIALLVGTASGEASSYIEDYAITKEYKLLNDMRVARKQQELILKMGRELDARDVDVELLKALEGRFTQVLNGLIYGDDSLELRGTKLPAFRSKLVELKRVWGEESKLMRDSISNIDLRDEAKAKLNGLMIKMSELIELYNQSYSRFKQKSKISSIVYRHTLNSEKRHIASIL</sequence>
<protein>
    <submittedName>
        <fullName evidence="1">Uncharacterized protein NT02AP0027</fullName>
    </submittedName>
</protein>